<name>A0A6M8FZ80_9GAMM</name>
<feature type="transmembrane region" description="Helical" evidence="1">
    <location>
        <begin position="7"/>
        <end position="26"/>
    </location>
</feature>
<dbReference type="AlphaFoldDB" id="A0A6M8FZ80"/>
<accession>A0A6M8FZ80</accession>
<feature type="transmembrane region" description="Helical" evidence="1">
    <location>
        <begin position="101"/>
        <end position="123"/>
    </location>
</feature>
<protein>
    <submittedName>
        <fullName evidence="2">DUF3592 domain-containing protein</fullName>
    </submittedName>
</protein>
<keyword evidence="1" id="KW-0812">Transmembrane</keyword>
<dbReference type="Proteomes" id="UP000501379">
    <property type="component" value="Chromosome"/>
</dbReference>
<keyword evidence="3" id="KW-1185">Reference proteome</keyword>
<keyword evidence="1" id="KW-0472">Membrane</keyword>
<evidence type="ECO:0000313" key="2">
    <source>
        <dbReference type="EMBL" id="QKE65116.1"/>
    </source>
</evidence>
<reference evidence="2" key="1">
    <citation type="submission" date="2020-07" db="EMBL/GenBank/DDBJ databases">
        <title>Nitrate ammonifying Pseudomonas campi sp. nov. isolated from German agricultural grassland.</title>
        <authorList>
            <person name="Timsy T."/>
            <person name="Ulrich A."/>
            <person name="Spanner T."/>
            <person name="Foesel B."/>
            <person name="Kolb S."/>
            <person name="Horn M.A."/>
            <person name="Behrendt U."/>
        </authorList>
    </citation>
    <scope>NUCLEOTIDE SEQUENCE</scope>
    <source>
        <strain evidence="2">S1-A32-2</strain>
    </source>
</reference>
<organism evidence="2 3">
    <name type="scientific">Aquipseudomonas campi</name>
    <dbReference type="NCBI Taxonomy" id="2731681"/>
    <lineage>
        <taxon>Bacteria</taxon>
        <taxon>Pseudomonadati</taxon>
        <taxon>Pseudomonadota</taxon>
        <taxon>Gammaproteobacteria</taxon>
        <taxon>Pseudomonadales</taxon>
        <taxon>Pseudomonadaceae</taxon>
        <taxon>Aquipseudomonas</taxon>
    </lineage>
</organism>
<keyword evidence="1" id="KW-1133">Transmembrane helix</keyword>
<proteinExistence type="predicted"/>
<evidence type="ECO:0000256" key="1">
    <source>
        <dbReference type="SAM" id="Phobius"/>
    </source>
</evidence>
<sequence length="222" mass="25079">MNERWLWAFPAIGGFLLAVALVLQVHRWNEEEHMLRMVGSVVSVSGKGCPVVEFSPRSGERVTVAGTVCSRPGYEIGESVELLYDRTEPQNAHINSFAQNWFVSLMLGGFGLVFLLGGLLFIVPELVASRRRAGLHREGKRVQARFLEVRRNPLSTLNHVPAWQLVCQWQNPASGAVHLFYSEDLWFDPQPFIAEESLPVLIDPQNPRRYSVDISFLPRLAQ</sequence>
<dbReference type="EMBL" id="CP053697">
    <property type="protein sequence ID" value="QKE65116.1"/>
    <property type="molecule type" value="Genomic_DNA"/>
</dbReference>
<dbReference type="RefSeq" id="WP_173210704.1">
    <property type="nucleotide sequence ID" value="NZ_CP053697.2"/>
</dbReference>
<dbReference type="KEGG" id="pcam:HNE05_17730"/>
<gene>
    <name evidence="2" type="ORF">HNE05_17730</name>
</gene>
<evidence type="ECO:0000313" key="3">
    <source>
        <dbReference type="Proteomes" id="UP000501379"/>
    </source>
</evidence>